<feature type="coiled-coil region" evidence="1">
    <location>
        <begin position="162"/>
        <end position="189"/>
    </location>
</feature>
<dbReference type="Proteomes" id="UP001255917">
    <property type="component" value="Unassembled WGS sequence"/>
</dbReference>
<name>A0ABU3NG10_9GAMM</name>
<organism evidence="3 4">
    <name type="scientific">Halomonas saccharevitans</name>
    <dbReference type="NCBI Taxonomy" id="416872"/>
    <lineage>
        <taxon>Bacteria</taxon>
        <taxon>Pseudomonadati</taxon>
        <taxon>Pseudomonadota</taxon>
        <taxon>Gammaproteobacteria</taxon>
        <taxon>Oceanospirillales</taxon>
        <taxon>Halomonadaceae</taxon>
        <taxon>Halomonas</taxon>
    </lineage>
</organism>
<comment type="caution">
    <text evidence="3">The sequence shown here is derived from an EMBL/GenBank/DDBJ whole genome shotgun (WGS) entry which is preliminary data.</text>
</comment>
<evidence type="ECO:0000256" key="2">
    <source>
        <dbReference type="SAM" id="Phobius"/>
    </source>
</evidence>
<sequence>MALEKSCCTTRVAILVSAISSFVITLGWLSLFVYFGPNPFSDFSFSGYFPLSYASEIDRPATYSFLSQLMGSERDSNIQELWGFQSGLYQTIITFLIAINGLIAAISVIYIKSTSEEKAEDITKKYIASDYFDVLLSRKLSSLSESTFQEAQKDFESSAEKIYGALDALERLEKENGELKQQLRVVSEKVAKLDDGDSEGKSFSLTKGAK</sequence>
<dbReference type="EMBL" id="JAVXUR010000004">
    <property type="protein sequence ID" value="MDT8880101.1"/>
    <property type="molecule type" value="Genomic_DNA"/>
</dbReference>
<gene>
    <name evidence="3" type="ORF">RSO68_11495</name>
</gene>
<feature type="transmembrane region" description="Helical" evidence="2">
    <location>
        <begin position="88"/>
        <end position="111"/>
    </location>
</feature>
<evidence type="ECO:0000256" key="1">
    <source>
        <dbReference type="SAM" id="Coils"/>
    </source>
</evidence>
<dbReference type="RefSeq" id="WP_315586679.1">
    <property type="nucleotide sequence ID" value="NZ_JAVXUR010000004.1"/>
</dbReference>
<evidence type="ECO:0000313" key="4">
    <source>
        <dbReference type="Proteomes" id="UP001255917"/>
    </source>
</evidence>
<keyword evidence="2" id="KW-1133">Transmembrane helix</keyword>
<keyword evidence="2" id="KW-0812">Transmembrane</keyword>
<protein>
    <submittedName>
        <fullName evidence="3">Uncharacterized protein</fullName>
    </submittedName>
</protein>
<evidence type="ECO:0000313" key="3">
    <source>
        <dbReference type="EMBL" id="MDT8880101.1"/>
    </source>
</evidence>
<keyword evidence="2" id="KW-0472">Membrane</keyword>
<reference evidence="4" key="1">
    <citation type="submission" date="2023-07" db="EMBL/GenBank/DDBJ databases">
        <title>Substrates and metabolic shifts associated with increased methane emissions in unrestored hypersaline salterns.</title>
        <authorList>
            <person name="Bueno De Mesquita C.P."/>
            <person name="Tringe S.G."/>
        </authorList>
    </citation>
    <scope>NUCLEOTIDE SEQUENCE [LARGE SCALE GENOMIC DNA]</scope>
    <source>
        <strain evidence="4">I4</strain>
    </source>
</reference>
<keyword evidence="4" id="KW-1185">Reference proteome</keyword>
<keyword evidence="1" id="KW-0175">Coiled coil</keyword>
<proteinExistence type="predicted"/>
<feature type="transmembrane region" description="Helical" evidence="2">
    <location>
        <begin position="12"/>
        <end position="35"/>
    </location>
</feature>
<accession>A0ABU3NG10</accession>